<keyword evidence="4" id="KW-0249">Electron transport</keyword>
<dbReference type="Pfam" id="PF13459">
    <property type="entry name" value="Fer4_15"/>
    <property type="match status" value="1"/>
</dbReference>
<reference evidence="9" key="1">
    <citation type="journal article" date="2019" name="Int. J. Syst. Evol. Microbiol.">
        <title>The Global Catalogue of Microorganisms (GCM) 10K type strain sequencing project: providing services to taxonomists for standard genome sequencing and annotation.</title>
        <authorList>
            <consortium name="The Broad Institute Genomics Platform"/>
            <consortium name="The Broad Institute Genome Sequencing Center for Infectious Disease"/>
            <person name="Wu L."/>
            <person name="Ma J."/>
        </authorList>
    </citation>
    <scope>NUCLEOTIDE SEQUENCE [LARGE SCALE GENOMIC DNA]</scope>
    <source>
        <strain evidence="9">JCM 9377</strain>
    </source>
</reference>
<evidence type="ECO:0000313" key="9">
    <source>
        <dbReference type="Proteomes" id="UP001501237"/>
    </source>
</evidence>
<evidence type="ECO:0000256" key="1">
    <source>
        <dbReference type="ARBA" id="ARBA00001927"/>
    </source>
</evidence>
<sequence length="63" mass="7082">MRLTVDRIACDGAGLCLRTLPELLAADEWGYPIVHREEVPDALRRHAKNAAHLCPRIALHLKD</sequence>
<evidence type="ECO:0000256" key="3">
    <source>
        <dbReference type="ARBA" id="ARBA00022723"/>
    </source>
</evidence>
<dbReference type="InterPro" id="IPR051269">
    <property type="entry name" value="Fe-S_cluster_ET"/>
</dbReference>
<evidence type="ECO:0008006" key="10">
    <source>
        <dbReference type="Google" id="ProtNLM"/>
    </source>
</evidence>
<keyword evidence="5" id="KW-0408">Iron</keyword>
<dbReference type="EMBL" id="BAAAUV010000006">
    <property type="protein sequence ID" value="GAA3209958.1"/>
    <property type="molecule type" value="Genomic_DNA"/>
</dbReference>
<gene>
    <name evidence="8" type="ORF">GCM10010468_27630</name>
</gene>
<comment type="cofactor">
    <cofactor evidence="1">
        <name>[3Fe-4S] cluster</name>
        <dbReference type="ChEBI" id="CHEBI:21137"/>
    </cofactor>
</comment>
<protein>
    <recommendedName>
        <fullName evidence="10">Ferredoxin</fullName>
    </recommendedName>
</protein>
<keyword evidence="3" id="KW-0479">Metal-binding</keyword>
<accession>A0ABP6Q8A9</accession>
<evidence type="ECO:0000256" key="2">
    <source>
        <dbReference type="ARBA" id="ARBA00022448"/>
    </source>
</evidence>
<evidence type="ECO:0000256" key="5">
    <source>
        <dbReference type="ARBA" id="ARBA00023004"/>
    </source>
</evidence>
<dbReference type="PANTHER" id="PTHR36923">
    <property type="entry name" value="FERREDOXIN"/>
    <property type="match status" value="1"/>
</dbReference>
<evidence type="ECO:0000256" key="7">
    <source>
        <dbReference type="ARBA" id="ARBA00023291"/>
    </source>
</evidence>
<organism evidence="8 9">
    <name type="scientific">Actinocorallia longicatena</name>
    <dbReference type="NCBI Taxonomy" id="111803"/>
    <lineage>
        <taxon>Bacteria</taxon>
        <taxon>Bacillati</taxon>
        <taxon>Actinomycetota</taxon>
        <taxon>Actinomycetes</taxon>
        <taxon>Streptosporangiales</taxon>
        <taxon>Thermomonosporaceae</taxon>
        <taxon>Actinocorallia</taxon>
    </lineage>
</organism>
<dbReference type="Gene3D" id="3.30.70.20">
    <property type="match status" value="1"/>
</dbReference>
<evidence type="ECO:0000256" key="4">
    <source>
        <dbReference type="ARBA" id="ARBA00022982"/>
    </source>
</evidence>
<dbReference type="SUPFAM" id="SSF54862">
    <property type="entry name" value="4Fe-4S ferredoxins"/>
    <property type="match status" value="1"/>
</dbReference>
<comment type="caution">
    <text evidence="8">The sequence shown here is derived from an EMBL/GenBank/DDBJ whole genome shotgun (WGS) entry which is preliminary data.</text>
</comment>
<keyword evidence="2" id="KW-0813">Transport</keyword>
<keyword evidence="6" id="KW-0411">Iron-sulfur</keyword>
<evidence type="ECO:0000256" key="6">
    <source>
        <dbReference type="ARBA" id="ARBA00023014"/>
    </source>
</evidence>
<dbReference type="PANTHER" id="PTHR36923:SF3">
    <property type="entry name" value="FERREDOXIN"/>
    <property type="match status" value="1"/>
</dbReference>
<name>A0ABP6Q8A9_9ACTN</name>
<evidence type="ECO:0000313" key="8">
    <source>
        <dbReference type="EMBL" id="GAA3209958.1"/>
    </source>
</evidence>
<proteinExistence type="predicted"/>
<dbReference type="RefSeq" id="WP_344827440.1">
    <property type="nucleotide sequence ID" value="NZ_BAAAUV010000006.1"/>
</dbReference>
<keyword evidence="9" id="KW-1185">Reference proteome</keyword>
<keyword evidence="7" id="KW-0003">3Fe-4S</keyword>
<dbReference type="Proteomes" id="UP001501237">
    <property type="component" value="Unassembled WGS sequence"/>
</dbReference>